<name>A0AA36GP94_CYLNA</name>
<accession>A0AA36GP94</accession>
<dbReference type="EMBL" id="CATQJL010000112">
    <property type="protein sequence ID" value="CAJ0595692.1"/>
    <property type="molecule type" value="Genomic_DNA"/>
</dbReference>
<evidence type="ECO:0000313" key="1">
    <source>
        <dbReference type="EMBL" id="CAJ0595692.1"/>
    </source>
</evidence>
<proteinExistence type="predicted"/>
<dbReference type="Proteomes" id="UP001176961">
    <property type="component" value="Unassembled WGS sequence"/>
</dbReference>
<sequence length="53" mass="5806">MASGAEDSCDRTCADANRQCESECLAKVDDENPIKGGKCQRVRTGEIRCMCHN</sequence>
<organism evidence="1 2">
    <name type="scientific">Cylicocyclus nassatus</name>
    <name type="common">Nematode worm</name>
    <dbReference type="NCBI Taxonomy" id="53992"/>
    <lineage>
        <taxon>Eukaryota</taxon>
        <taxon>Metazoa</taxon>
        <taxon>Ecdysozoa</taxon>
        <taxon>Nematoda</taxon>
        <taxon>Chromadorea</taxon>
        <taxon>Rhabditida</taxon>
        <taxon>Rhabditina</taxon>
        <taxon>Rhabditomorpha</taxon>
        <taxon>Strongyloidea</taxon>
        <taxon>Strongylidae</taxon>
        <taxon>Cylicocyclus</taxon>
    </lineage>
</organism>
<keyword evidence="2" id="KW-1185">Reference proteome</keyword>
<comment type="caution">
    <text evidence="1">The sequence shown here is derived from an EMBL/GenBank/DDBJ whole genome shotgun (WGS) entry which is preliminary data.</text>
</comment>
<gene>
    <name evidence="1" type="ORF">CYNAS_LOCUS7675</name>
</gene>
<protein>
    <submittedName>
        <fullName evidence="1">Uncharacterized protein</fullName>
    </submittedName>
</protein>
<dbReference type="AlphaFoldDB" id="A0AA36GP94"/>
<reference evidence="1" key="1">
    <citation type="submission" date="2023-07" db="EMBL/GenBank/DDBJ databases">
        <authorList>
            <consortium name="CYATHOMIX"/>
        </authorList>
    </citation>
    <scope>NUCLEOTIDE SEQUENCE</scope>
    <source>
        <strain evidence="1">N/A</strain>
    </source>
</reference>
<evidence type="ECO:0000313" key="2">
    <source>
        <dbReference type="Proteomes" id="UP001176961"/>
    </source>
</evidence>